<name>A0A0H3FTR3_KLEAK</name>
<dbReference type="Proteomes" id="UP000008881">
    <property type="component" value="Chromosome"/>
</dbReference>
<dbReference type="HOGENOM" id="CLU_2368417_0_0_6"/>
<dbReference type="KEGG" id="eae:EAE_21140"/>
<accession>A0A0H3FTR3</accession>
<dbReference type="EMBL" id="CP002824">
    <property type="protein sequence ID" value="AEG99133.1"/>
    <property type="molecule type" value="Genomic_DNA"/>
</dbReference>
<evidence type="ECO:0000313" key="2">
    <source>
        <dbReference type="EMBL" id="AEG99133.1"/>
    </source>
</evidence>
<feature type="signal peptide" evidence="1">
    <location>
        <begin position="1"/>
        <end position="21"/>
    </location>
</feature>
<evidence type="ECO:0000313" key="3">
    <source>
        <dbReference type="Proteomes" id="UP000008881"/>
    </source>
</evidence>
<gene>
    <name evidence="2" type="ordered locus">EAE_21140</name>
</gene>
<organism evidence="2 3">
    <name type="scientific">Klebsiella aerogenes (strain ATCC 13048 / DSM 30053 / CCUG 1429 / JCM 1235 / KCTC 2190 / NBRC 13534 / NCIMB 10102 / NCTC 10006 / CDC 819-56)</name>
    <name type="common">Enterobacter aerogenes</name>
    <dbReference type="NCBI Taxonomy" id="1028307"/>
    <lineage>
        <taxon>Bacteria</taxon>
        <taxon>Pseudomonadati</taxon>
        <taxon>Pseudomonadota</taxon>
        <taxon>Gammaproteobacteria</taxon>
        <taxon>Enterobacterales</taxon>
        <taxon>Enterobacteriaceae</taxon>
        <taxon>Klebsiella/Raoultella group</taxon>
        <taxon>Klebsiella</taxon>
    </lineage>
</organism>
<proteinExistence type="predicted"/>
<keyword evidence="1" id="KW-0732">Signal</keyword>
<protein>
    <submittedName>
        <fullName evidence="2">Uncharacterized protein</fullName>
    </submittedName>
</protein>
<sequence>MKIIKISILIVAIFQSVMSYAADIPKGKYQQGDCIRGADPSYSWDGQFAKVEAYSYISGFIGPNYILYFPNYKASSVIFSPDIEKSTIKVDSVYCQKY</sequence>
<feature type="chain" id="PRO_5002609427" evidence="1">
    <location>
        <begin position="22"/>
        <end position="98"/>
    </location>
</feature>
<dbReference type="AlphaFoldDB" id="A0A0H3FTR3"/>
<dbReference type="OrthoDB" id="9809340at2"/>
<reference evidence="2 3" key="1">
    <citation type="journal article" date="2012" name="J. Bacteriol.">
        <title>Complete genome sequence of Enterobacter aerogenes KCTC 2190.</title>
        <authorList>
            <person name="Shin S.H."/>
            <person name="Kim S."/>
            <person name="Kim J.Y."/>
            <person name="Lee S."/>
            <person name="Um Y."/>
            <person name="Oh M.K."/>
            <person name="Kim Y.R."/>
            <person name="Lee J."/>
            <person name="Yang K.S."/>
        </authorList>
    </citation>
    <scope>NUCLEOTIDE SEQUENCE [LARGE SCALE GENOMIC DNA]</scope>
    <source>
        <strain evidence="2 3">KCTC 2190</strain>
    </source>
</reference>
<evidence type="ECO:0000256" key="1">
    <source>
        <dbReference type="SAM" id="SignalP"/>
    </source>
</evidence>
<keyword evidence="3" id="KW-1185">Reference proteome</keyword>